<organism evidence="1 2">
    <name type="scientific">Candidatus Harrisonbacteria bacterium RIFCSPLOWO2_02_FULL_41_13b</name>
    <dbReference type="NCBI Taxonomy" id="1798409"/>
    <lineage>
        <taxon>Bacteria</taxon>
        <taxon>Candidatus Harrisoniibacteriota</taxon>
    </lineage>
</organism>
<reference evidence="1 2" key="1">
    <citation type="journal article" date="2016" name="Nat. Commun.">
        <title>Thousands of microbial genomes shed light on interconnected biogeochemical processes in an aquifer system.</title>
        <authorList>
            <person name="Anantharaman K."/>
            <person name="Brown C.T."/>
            <person name="Hug L.A."/>
            <person name="Sharon I."/>
            <person name="Castelle C.J."/>
            <person name="Probst A.J."/>
            <person name="Thomas B.C."/>
            <person name="Singh A."/>
            <person name="Wilkins M.J."/>
            <person name="Karaoz U."/>
            <person name="Brodie E.L."/>
            <person name="Williams K.H."/>
            <person name="Hubbard S.S."/>
            <person name="Banfield J.F."/>
        </authorList>
    </citation>
    <scope>NUCLEOTIDE SEQUENCE [LARGE SCALE GENOMIC DNA]</scope>
</reference>
<evidence type="ECO:0000313" key="2">
    <source>
        <dbReference type="Proteomes" id="UP000177690"/>
    </source>
</evidence>
<gene>
    <name evidence="1" type="ORF">A3I24_00350</name>
</gene>
<protein>
    <submittedName>
        <fullName evidence="1">Uncharacterized protein</fullName>
    </submittedName>
</protein>
<sequence length="64" mass="7217">MALDLEGFRVVQVKKKFSGLRFYVDFAPDSDVEKIKDAALFIEEAEEESYDICDICGKTSCLSC</sequence>
<name>A0A1G1ZUV6_9BACT</name>
<comment type="caution">
    <text evidence="1">The sequence shown here is derived from an EMBL/GenBank/DDBJ whole genome shotgun (WGS) entry which is preliminary data.</text>
</comment>
<accession>A0A1G1ZUV6</accession>
<dbReference type="EMBL" id="MHJL01000021">
    <property type="protein sequence ID" value="OGY67530.1"/>
    <property type="molecule type" value="Genomic_DNA"/>
</dbReference>
<evidence type="ECO:0000313" key="1">
    <source>
        <dbReference type="EMBL" id="OGY67530.1"/>
    </source>
</evidence>
<dbReference type="AlphaFoldDB" id="A0A1G1ZUV6"/>
<proteinExistence type="predicted"/>
<dbReference type="Proteomes" id="UP000177690">
    <property type="component" value="Unassembled WGS sequence"/>
</dbReference>